<reference evidence="1 2" key="1">
    <citation type="submission" date="2017-06" db="EMBL/GenBank/DDBJ databases">
        <title>Hymenobacter amundsenii sp. nov. isolated from regoliths in Antarctica.</title>
        <authorList>
            <person name="Sedlacek I."/>
            <person name="Kralova S."/>
            <person name="Pantucek R."/>
            <person name="Svec P."/>
            <person name="Holochova P."/>
            <person name="Stankova E."/>
            <person name="Vrbovska V."/>
            <person name="Busse H.-J."/>
        </authorList>
    </citation>
    <scope>NUCLEOTIDE SEQUENCE [LARGE SCALE GENOMIC DNA]</scope>
    <source>
        <strain evidence="1 2">CCM 8682</strain>
    </source>
</reference>
<organism evidence="1 2">
    <name type="scientific">Hymenobacter amundsenii</name>
    <dbReference type="NCBI Taxonomy" id="2006685"/>
    <lineage>
        <taxon>Bacteria</taxon>
        <taxon>Pseudomonadati</taxon>
        <taxon>Bacteroidota</taxon>
        <taxon>Cytophagia</taxon>
        <taxon>Cytophagales</taxon>
        <taxon>Hymenobacteraceae</taxon>
        <taxon>Hymenobacter</taxon>
    </lineage>
</organism>
<accession>A0A246FGK5</accession>
<dbReference type="AlphaFoldDB" id="A0A246FGK5"/>
<dbReference type="Proteomes" id="UP000197277">
    <property type="component" value="Unassembled WGS sequence"/>
</dbReference>
<evidence type="ECO:0008006" key="3">
    <source>
        <dbReference type="Google" id="ProtNLM"/>
    </source>
</evidence>
<keyword evidence="2" id="KW-1185">Reference proteome</keyword>
<protein>
    <recommendedName>
        <fullName evidence="3">STAS/SEC14 domain-containing protein</fullName>
    </recommendedName>
</protein>
<dbReference type="EMBL" id="NIRR01000050">
    <property type="protein sequence ID" value="OWP61654.1"/>
    <property type="molecule type" value="Genomic_DNA"/>
</dbReference>
<name>A0A246FGK5_9BACT</name>
<evidence type="ECO:0000313" key="2">
    <source>
        <dbReference type="Proteomes" id="UP000197277"/>
    </source>
</evidence>
<proteinExistence type="predicted"/>
<evidence type="ECO:0000313" key="1">
    <source>
        <dbReference type="EMBL" id="OWP61654.1"/>
    </source>
</evidence>
<comment type="caution">
    <text evidence="1">The sequence shown here is derived from an EMBL/GenBank/DDBJ whole genome shotgun (WGS) entry which is preliminary data.</text>
</comment>
<sequence>MKPEMKELSLSTLAHYAITYEPCPPLLRGANSRRLSAEEITETCELLLATARHYACRYWLLDGRSHQQAQPQALHDWMRDEYFPRLSRELGPGACLCFLVPEPVWTGLPALGYGQLQNGFVHGVRMGWFTDEAAALDWLARQRT</sequence>
<gene>
    <name evidence="1" type="ORF">CDA63_18355</name>
</gene>